<evidence type="ECO:0000256" key="1">
    <source>
        <dbReference type="SAM" id="Phobius"/>
    </source>
</evidence>
<keyword evidence="1" id="KW-0472">Membrane</keyword>
<dbReference type="Proteomes" id="UP000051054">
    <property type="component" value="Unassembled WGS sequence"/>
</dbReference>
<organism evidence="2 3">
    <name type="scientific">Ligilactobacillus hayakitensis DSM 18933 = JCM 14209</name>
    <dbReference type="NCBI Taxonomy" id="1423755"/>
    <lineage>
        <taxon>Bacteria</taxon>
        <taxon>Bacillati</taxon>
        <taxon>Bacillota</taxon>
        <taxon>Bacilli</taxon>
        <taxon>Lactobacillales</taxon>
        <taxon>Lactobacillaceae</taxon>
        <taxon>Ligilactobacillus</taxon>
    </lineage>
</organism>
<keyword evidence="1" id="KW-0812">Transmembrane</keyword>
<comment type="caution">
    <text evidence="2">The sequence shown here is derived from an EMBL/GenBank/DDBJ whole genome shotgun (WGS) entry which is preliminary data.</text>
</comment>
<feature type="transmembrane region" description="Helical" evidence="1">
    <location>
        <begin position="31"/>
        <end position="49"/>
    </location>
</feature>
<evidence type="ECO:0000313" key="2">
    <source>
        <dbReference type="EMBL" id="KRM20417.1"/>
    </source>
</evidence>
<dbReference type="PATRIC" id="fig|1423755.3.peg.50"/>
<dbReference type="AlphaFoldDB" id="A0A0R1WS42"/>
<reference evidence="2 3" key="1">
    <citation type="journal article" date="2015" name="Genome Announc.">
        <title>Expanding the biotechnology potential of lactobacilli through comparative genomics of 213 strains and associated genera.</title>
        <authorList>
            <person name="Sun Z."/>
            <person name="Harris H.M."/>
            <person name="McCann A."/>
            <person name="Guo C."/>
            <person name="Argimon S."/>
            <person name="Zhang W."/>
            <person name="Yang X."/>
            <person name="Jeffery I.B."/>
            <person name="Cooney J.C."/>
            <person name="Kagawa T.F."/>
            <person name="Liu W."/>
            <person name="Song Y."/>
            <person name="Salvetti E."/>
            <person name="Wrobel A."/>
            <person name="Rasinkangas P."/>
            <person name="Parkhill J."/>
            <person name="Rea M.C."/>
            <person name="O'Sullivan O."/>
            <person name="Ritari J."/>
            <person name="Douillard F.P."/>
            <person name="Paul Ross R."/>
            <person name="Yang R."/>
            <person name="Briner A.E."/>
            <person name="Felis G.E."/>
            <person name="de Vos W.M."/>
            <person name="Barrangou R."/>
            <person name="Klaenhammer T.R."/>
            <person name="Caufield P.W."/>
            <person name="Cui Y."/>
            <person name="Zhang H."/>
            <person name="O'Toole P.W."/>
        </authorList>
    </citation>
    <scope>NUCLEOTIDE SEQUENCE [LARGE SCALE GENOMIC DNA]</scope>
    <source>
        <strain evidence="2 3">DSM 18933</strain>
    </source>
</reference>
<keyword evidence="3" id="KW-1185">Reference proteome</keyword>
<sequence length="61" mass="7064">MMVLAGTLFVLVMFIRWMVKAVETMTDLVNAISGFINSLTTLLEAVERFKAVRKRHKKNRH</sequence>
<gene>
    <name evidence="2" type="ORF">FC40_GL000046</name>
</gene>
<dbReference type="EMBL" id="AZGD01000002">
    <property type="protein sequence ID" value="KRM20417.1"/>
    <property type="molecule type" value="Genomic_DNA"/>
</dbReference>
<evidence type="ECO:0000313" key="3">
    <source>
        <dbReference type="Proteomes" id="UP000051054"/>
    </source>
</evidence>
<keyword evidence="1" id="KW-1133">Transmembrane helix</keyword>
<dbReference type="RefSeq" id="WP_025022667.1">
    <property type="nucleotide sequence ID" value="NZ_AZGD01000011.1"/>
</dbReference>
<accession>A0A0R1WS42</accession>
<proteinExistence type="predicted"/>
<name>A0A0R1WS42_9LACO</name>
<protein>
    <submittedName>
        <fullName evidence="2">Uncharacterized protein</fullName>
    </submittedName>
</protein>